<dbReference type="InterPro" id="IPR004793">
    <property type="entry name" value="Desulfoferrodoxin_rbo"/>
</dbReference>
<evidence type="ECO:0000259" key="13">
    <source>
        <dbReference type="Pfam" id="PF01880"/>
    </source>
</evidence>
<feature type="binding site" evidence="12">
    <location>
        <position position="10"/>
    </location>
    <ligand>
        <name>Fe cation</name>
        <dbReference type="ChEBI" id="CHEBI:24875"/>
        <label>1</label>
    </ligand>
</feature>
<comment type="catalytic activity">
    <reaction evidence="11">
        <text>reduced [rubredoxin] + superoxide + 2 H(+) = oxidized [rubredoxin] + H2O2</text>
        <dbReference type="Rhea" id="RHEA:21324"/>
        <dbReference type="Rhea" id="RHEA-COMP:10302"/>
        <dbReference type="Rhea" id="RHEA-COMP:10303"/>
        <dbReference type="ChEBI" id="CHEBI:15378"/>
        <dbReference type="ChEBI" id="CHEBI:16240"/>
        <dbReference type="ChEBI" id="CHEBI:18421"/>
        <dbReference type="ChEBI" id="CHEBI:29033"/>
        <dbReference type="ChEBI" id="CHEBI:29034"/>
        <dbReference type="EC" id="1.15.1.2"/>
    </reaction>
</comment>
<keyword evidence="5" id="KW-0813">Transport</keyword>
<evidence type="ECO:0000256" key="10">
    <source>
        <dbReference type="ARBA" id="ARBA00031398"/>
    </source>
</evidence>
<accession>A0A1M6D8Q5</accession>
<protein>
    <recommendedName>
        <fullName evidence="4">Desulfoferrodoxin</fullName>
        <ecNumber evidence="3">1.15.1.2</ecNumber>
    </recommendedName>
    <alternativeName>
        <fullName evidence="10">Superoxide reductase</fullName>
    </alternativeName>
</protein>
<evidence type="ECO:0000313" key="15">
    <source>
        <dbReference type="EMBL" id="SHI69564.1"/>
    </source>
</evidence>
<dbReference type="RefSeq" id="WP_073025194.1">
    <property type="nucleotide sequence ID" value="NZ_FQZS01000006.1"/>
</dbReference>
<sequence>MRQNIAFYRCSICGNIVELISKGGGELVCCGKPMNKLEANTTDAATEKHVPVASRENGKIVVQVGSVLHPMIPEHYIEWIAVVSDNGVERIHLRPGEEPKAVFCDKENVDIYEYCNIHGLWKSSL</sequence>
<feature type="binding site" evidence="12">
    <location>
        <position position="13"/>
    </location>
    <ligand>
        <name>Fe cation</name>
        <dbReference type="ChEBI" id="CHEBI:24875"/>
        <label>1</label>
    </ligand>
</feature>
<dbReference type="Proteomes" id="UP000184442">
    <property type="component" value="Unassembled WGS sequence"/>
</dbReference>
<dbReference type="NCBIfam" id="TIGR00320">
    <property type="entry name" value="dfx_rbo"/>
    <property type="match status" value="1"/>
</dbReference>
<evidence type="ECO:0000256" key="7">
    <source>
        <dbReference type="ARBA" id="ARBA00022982"/>
    </source>
</evidence>
<comment type="function">
    <text evidence="9">Catalyzes the one-electron reduction of superoxide anion radical to hydrogen peroxide at a nonheme ferrous iron center. Plays a fundamental role in case of oxidative stress via its superoxide detoxification activity.</text>
</comment>
<feature type="binding site" evidence="12">
    <location>
        <position position="118"/>
    </location>
    <ligand>
        <name>Fe cation</name>
        <dbReference type="ChEBI" id="CHEBI:24875"/>
        <label>1</label>
    </ligand>
</feature>
<feature type="domain" description="Desulfoferrodoxin N-terminal" evidence="14">
    <location>
        <begin position="7"/>
        <end position="37"/>
    </location>
</feature>
<dbReference type="Gene3D" id="2.20.28.100">
    <property type="entry name" value="Desulphoferrodoxin, N-terminal domain"/>
    <property type="match status" value="1"/>
</dbReference>
<feature type="binding site" evidence="12">
    <location>
        <position position="30"/>
    </location>
    <ligand>
        <name>Fe cation</name>
        <dbReference type="ChEBI" id="CHEBI:24875"/>
        <label>1</label>
    </ligand>
</feature>
<feature type="binding site" evidence="12">
    <location>
        <position position="49"/>
    </location>
    <ligand>
        <name>Fe cation</name>
        <dbReference type="ChEBI" id="CHEBI:24875"/>
        <label>2</label>
        <note>catalytic</note>
    </ligand>
</feature>
<dbReference type="InterPro" id="IPR004462">
    <property type="entry name" value="Desulfoferrodoxin_N"/>
</dbReference>
<proteinExistence type="inferred from homology"/>
<dbReference type="Pfam" id="PF06397">
    <property type="entry name" value="Desulfoferrod_N"/>
    <property type="match status" value="1"/>
</dbReference>
<dbReference type="STRING" id="1122184.SAMN02745176_01068"/>
<keyword evidence="6 12" id="KW-0479">Metal-binding</keyword>
<feature type="binding site" evidence="12">
    <location>
        <position position="69"/>
    </location>
    <ligand>
        <name>Fe cation</name>
        <dbReference type="ChEBI" id="CHEBI:24875"/>
        <label>2</label>
        <note>catalytic</note>
    </ligand>
</feature>
<evidence type="ECO:0000313" key="16">
    <source>
        <dbReference type="Proteomes" id="UP000184442"/>
    </source>
</evidence>
<evidence type="ECO:0000256" key="6">
    <source>
        <dbReference type="ARBA" id="ARBA00022723"/>
    </source>
</evidence>
<evidence type="ECO:0000256" key="1">
    <source>
        <dbReference type="ARBA" id="ARBA00001973"/>
    </source>
</evidence>
<gene>
    <name evidence="15" type="ORF">SAMN02745176_01068</name>
</gene>
<dbReference type="InterPro" id="IPR038094">
    <property type="entry name" value="Desulfoferrodoxin_N_sf"/>
</dbReference>
<dbReference type="EC" id="1.15.1.2" evidence="3"/>
<name>A0A1M6D8Q5_9FIRM</name>
<dbReference type="InterPro" id="IPR051233">
    <property type="entry name" value="Desulfoferrodoxin_SOR"/>
</dbReference>
<dbReference type="NCBIfam" id="TIGR00319">
    <property type="entry name" value="desulf_FeS4"/>
    <property type="match status" value="1"/>
</dbReference>
<comment type="cofactor">
    <cofactor evidence="1">
        <name>Cu(2+)</name>
        <dbReference type="ChEBI" id="CHEBI:29036"/>
    </cofactor>
</comment>
<dbReference type="NCBIfam" id="TIGR00332">
    <property type="entry name" value="neela_ferrous"/>
    <property type="match status" value="1"/>
</dbReference>
<dbReference type="SUPFAM" id="SSF49367">
    <property type="entry name" value="Superoxide reductase-like"/>
    <property type="match status" value="1"/>
</dbReference>
<feature type="binding site" evidence="12">
    <location>
        <position position="29"/>
    </location>
    <ligand>
        <name>Fe cation</name>
        <dbReference type="ChEBI" id="CHEBI:24875"/>
        <label>1</label>
    </ligand>
</feature>
<dbReference type="InterPro" id="IPR036073">
    <property type="entry name" value="Desulfoferrodoxin_Fe-bd_dom_sf"/>
</dbReference>
<dbReference type="GO" id="GO:0019430">
    <property type="term" value="P:removal of superoxide radicals"/>
    <property type="evidence" value="ECO:0007669"/>
    <property type="project" value="InterPro"/>
</dbReference>
<feature type="binding site" evidence="12">
    <location>
        <position position="115"/>
    </location>
    <ligand>
        <name>Fe cation</name>
        <dbReference type="ChEBI" id="CHEBI:24875"/>
        <label>1</label>
    </ligand>
</feature>
<dbReference type="CDD" id="cd00974">
    <property type="entry name" value="DSRD"/>
    <property type="match status" value="1"/>
</dbReference>
<dbReference type="InterPro" id="IPR002742">
    <property type="entry name" value="Desulfoferrodoxin_Fe-bd_dom"/>
</dbReference>
<keyword evidence="8 12" id="KW-0408">Iron</keyword>
<evidence type="ECO:0000256" key="3">
    <source>
        <dbReference type="ARBA" id="ARBA00012679"/>
    </source>
</evidence>
<dbReference type="EMBL" id="FQZS01000006">
    <property type="protein sequence ID" value="SHI69564.1"/>
    <property type="molecule type" value="Genomic_DNA"/>
</dbReference>
<evidence type="ECO:0000256" key="4">
    <source>
        <dbReference type="ARBA" id="ARBA00014839"/>
    </source>
</evidence>
<keyword evidence="16" id="KW-1185">Reference proteome</keyword>
<dbReference type="PANTHER" id="PTHR36541:SF1">
    <property type="entry name" value="SUPEROXIDE REDUCTASE-RELATED"/>
    <property type="match status" value="1"/>
</dbReference>
<evidence type="ECO:0000259" key="14">
    <source>
        <dbReference type="Pfam" id="PF06397"/>
    </source>
</evidence>
<evidence type="ECO:0000256" key="8">
    <source>
        <dbReference type="ARBA" id="ARBA00023004"/>
    </source>
</evidence>
<feature type="domain" description="Desulfoferrodoxin ferrous iron-binding" evidence="13">
    <location>
        <begin position="42"/>
        <end position="123"/>
    </location>
</feature>
<feature type="binding site" evidence="12">
    <location>
        <position position="75"/>
    </location>
    <ligand>
        <name>Fe cation</name>
        <dbReference type="ChEBI" id="CHEBI:24875"/>
        <label>2</label>
        <note>catalytic</note>
    </ligand>
</feature>
<organism evidence="15 16">
    <name type="scientific">Lutispora thermophila DSM 19022</name>
    <dbReference type="NCBI Taxonomy" id="1122184"/>
    <lineage>
        <taxon>Bacteria</taxon>
        <taxon>Bacillati</taxon>
        <taxon>Bacillota</taxon>
        <taxon>Clostridia</taxon>
        <taxon>Lutisporales</taxon>
        <taxon>Lutisporaceae</taxon>
        <taxon>Lutispora</taxon>
    </lineage>
</organism>
<evidence type="ECO:0000256" key="9">
    <source>
        <dbReference type="ARBA" id="ARBA00024690"/>
    </source>
</evidence>
<evidence type="ECO:0000256" key="2">
    <source>
        <dbReference type="ARBA" id="ARBA00005941"/>
    </source>
</evidence>
<dbReference type="AlphaFoldDB" id="A0A1M6D8Q5"/>
<keyword evidence="7" id="KW-0249">Electron transport</keyword>
<reference evidence="15 16" key="1">
    <citation type="submission" date="2016-11" db="EMBL/GenBank/DDBJ databases">
        <authorList>
            <person name="Jaros S."/>
            <person name="Januszkiewicz K."/>
            <person name="Wedrychowicz H."/>
        </authorList>
    </citation>
    <scope>NUCLEOTIDE SEQUENCE [LARGE SCALE GENOMIC DNA]</scope>
    <source>
        <strain evidence="15 16">DSM 19022</strain>
    </source>
</reference>
<dbReference type="PANTHER" id="PTHR36541">
    <property type="entry name" value="SUPEROXIDE REDUCTASE-RELATED"/>
    <property type="match status" value="1"/>
</dbReference>
<dbReference type="SUPFAM" id="SSF57802">
    <property type="entry name" value="Rubredoxin-like"/>
    <property type="match status" value="1"/>
</dbReference>
<evidence type="ECO:0000256" key="11">
    <source>
        <dbReference type="ARBA" id="ARBA00047448"/>
    </source>
</evidence>
<dbReference type="Gene3D" id="2.60.40.730">
    <property type="entry name" value="SOR catalytic domain"/>
    <property type="match status" value="1"/>
</dbReference>
<dbReference type="OrthoDB" id="9814936at2"/>
<comment type="cofactor">
    <cofactor evidence="12">
        <name>Fe(2+)</name>
        <dbReference type="ChEBI" id="CHEBI:29033"/>
    </cofactor>
    <text evidence="12">Binds 1 Fe(2+) ion per subunit. The iron ion 2 is coordinated via four histidines and one cysteine residue.</text>
</comment>
<dbReference type="Pfam" id="PF01880">
    <property type="entry name" value="Desulfoferrodox"/>
    <property type="match status" value="1"/>
</dbReference>
<dbReference type="GO" id="GO:0005506">
    <property type="term" value="F:iron ion binding"/>
    <property type="evidence" value="ECO:0007669"/>
    <property type="project" value="InterPro"/>
</dbReference>
<evidence type="ECO:0000256" key="12">
    <source>
        <dbReference type="PIRSR" id="PIRSR604793-1"/>
    </source>
</evidence>
<dbReference type="GO" id="GO:0050605">
    <property type="term" value="F:superoxide reductase activity"/>
    <property type="evidence" value="ECO:0007669"/>
    <property type="project" value="UniProtKB-EC"/>
</dbReference>
<comment type="cofactor">
    <cofactor evidence="12">
        <name>Fe(3+)</name>
        <dbReference type="ChEBI" id="CHEBI:29034"/>
    </cofactor>
    <text evidence="12">Binds 1 Fe(3+) ion per subunit. The iron ion 1 is coordinated via 4 cysteine residues.</text>
</comment>
<comment type="similarity">
    <text evidence="2">Belongs to the desulfoferrodoxin family.</text>
</comment>
<evidence type="ECO:0000256" key="5">
    <source>
        <dbReference type="ARBA" id="ARBA00022448"/>
    </source>
</evidence>